<proteinExistence type="predicted"/>
<sequence length="258" mass="28276">MKFTIFLTATLLSYVLAAPVSKNAIISRDETLEARRLSDHATPRIGVTVVPTKEPSDRKRSVNNHDYLVTLMRRVAKQTKAKCGDINTAVAATNRGSASRTKTPTANVAHITVRRMNNMRALLSQTVSILDDTPSQDITPENRQQLLSSLYTITKELHDTIKDYINTTDGATGARSMSRSVHMLTDLLSSIVTVDPDIASEMSLKLTPIFGEVTHDEGDLPGFVTSSVTEFLSSIETKDDSGCNGSEDCFNNLNEDLK</sequence>
<evidence type="ECO:0000313" key="2">
    <source>
        <dbReference type="EMBL" id="KAF4456066.1"/>
    </source>
</evidence>
<comment type="caution">
    <text evidence="2">The sequence shown here is derived from an EMBL/GenBank/DDBJ whole genome shotgun (WGS) entry which is preliminary data.</text>
</comment>
<feature type="signal peptide" evidence="1">
    <location>
        <begin position="1"/>
        <end position="17"/>
    </location>
</feature>
<name>A0A8H4KSV2_9HYPO</name>
<evidence type="ECO:0000313" key="3">
    <source>
        <dbReference type="Proteomes" id="UP000605986"/>
    </source>
</evidence>
<dbReference type="OrthoDB" id="5095628at2759"/>
<organism evidence="2 3">
    <name type="scientific">Fusarium austroafricanum</name>
    <dbReference type="NCBI Taxonomy" id="2364996"/>
    <lineage>
        <taxon>Eukaryota</taxon>
        <taxon>Fungi</taxon>
        <taxon>Dikarya</taxon>
        <taxon>Ascomycota</taxon>
        <taxon>Pezizomycotina</taxon>
        <taxon>Sordariomycetes</taxon>
        <taxon>Hypocreomycetidae</taxon>
        <taxon>Hypocreales</taxon>
        <taxon>Nectriaceae</taxon>
        <taxon>Fusarium</taxon>
        <taxon>Fusarium concolor species complex</taxon>
    </lineage>
</organism>
<dbReference type="EMBL" id="JAADJG010000070">
    <property type="protein sequence ID" value="KAF4456066.1"/>
    <property type="molecule type" value="Genomic_DNA"/>
</dbReference>
<gene>
    <name evidence="2" type="ORF">F53441_1787</name>
</gene>
<evidence type="ECO:0000256" key="1">
    <source>
        <dbReference type="SAM" id="SignalP"/>
    </source>
</evidence>
<dbReference type="AlphaFoldDB" id="A0A8H4KSV2"/>
<keyword evidence="3" id="KW-1185">Reference proteome</keyword>
<dbReference type="Proteomes" id="UP000605986">
    <property type="component" value="Unassembled WGS sequence"/>
</dbReference>
<keyword evidence="1" id="KW-0732">Signal</keyword>
<reference evidence="2" key="1">
    <citation type="submission" date="2020-01" db="EMBL/GenBank/DDBJ databases">
        <title>Identification and distribution of gene clusters putatively required for synthesis of sphingolipid metabolism inhibitors in phylogenetically diverse species of the filamentous fungus Fusarium.</title>
        <authorList>
            <person name="Kim H.-S."/>
            <person name="Busman M."/>
            <person name="Brown D.W."/>
            <person name="Divon H."/>
            <person name="Uhlig S."/>
            <person name="Proctor R.H."/>
        </authorList>
    </citation>
    <scope>NUCLEOTIDE SEQUENCE</scope>
    <source>
        <strain evidence="2">NRRL 53441</strain>
    </source>
</reference>
<feature type="chain" id="PRO_5034978740" evidence="1">
    <location>
        <begin position="18"/>
        <end position="258"/>
    </location>
</feature>
<protein>
    <submittedName>
        <fullName evidence="2">Uncharacterized protein</fullName>
    </submittedName>
</protein>
<accession>A0A8H4KSV2</accession>